<dbReference type="Pfam" id="PF06911">
    <property type="entry name" value="Senescence"/>
    <property type="match status" value="1"/>
</dbReference>
<gene>
    <name evidence="3" type="ORF">OIU74_009458</name>
</gene>
<evidence type="ECO:0000313" key="4">
    <source>
        <dbReference type="Proteomes" id="UP001151752"/>
    </source>
</evidence>
<reference evidence="3" key="2">
    <citation type="journal article" date="2023" name="Int. J. Mol. Sci.">
        <title>De Novo Assembly and Annotation of 11 Diverse Shrub Willow (Salix) Genomes Reveals Novel Gene Organization in Sex-Linked Regions.</title>
        <authorList>
            <person name="Hyden B."/>
            <person name="Feng K."/>
            <person name="Yates T.B."/>
            <person name="Jawdy S."/>
            <person name="Cereghino C."/>
            <person name="Smart L.B."/>
            <person name="Muchero W."/>
        </authorList>
    </citation>
    <scope>NUCLEOTIDE SEQUENCE</scope>
    <source>
        <tissue evidence="3">Shoot tip</tissue>
    </source>
</reference>
<name>A0A9Q0TSD6_9ROSI</name>
<evidence type="ECO:0000259" key="2">
    <source>
        <dbReference type="Pfam" id="PF06911"/>
    </source>
</evidence>
<dbReference type="PANTHER" id="PTHR21068">
    <property type="entry name" value="SPARTIN"/>
    <property type="match status" value="1"/>
</dbReference>
<dbReference type="AlphaFoldDB" id="A0A9Q0TSD6"/>
<organism evidence="3 4">
    <name type="scientific">Salix koriyanagi</name>
    <dbReference type="NCBI Taxonomy" id="2511006"/>
    <lineage>
        <taxon>Eukaryota</taxon>
        <taxon>Viridiplantae</taxon>
        <taxon>Streptophyta</taxon>
        <taxon>Embryophyta</taxon>
        <taxon>Tracheophyta</taxon>
        <taxon>Spermatophyta</taxon>
        <taxon>Magnoliopsida</taxon>
        <taxon>eudicotyledons</taxon>
        <taxon>Gunneridae</taxon>
        <taxon>Pentapetalae</taxon>
        <taxon>rosids</taxon>
        <taxon>fabids</taxon>
        <taxon>Malpighiales</taxon>
        <taxon>Salicaceae</taxon>
        <taxon>Saliceae</taxon>
        <taxon>Salix</taxon>
    </lineage>
</organism>
<comment type="caution">
    <text evidence="3">The sequence shown here is derived from an EMBL/GenBank/DDBJ whole genome shotgun (WGS) entry which is preliminary data.</text>
</comment>
<accession>A0A9Q0TSD6</accession>
<proteinExistence type="predicted"/>
<protein>
    <recommendedName>
        <fullName evidence="2">Senescence domain-containing protein</fullName>
    </recommendedName>
</protein>
<dbReference type="Proteomes" id="UP001151752">
    <property type="component" value="Chromosome 9"/>
</dbReference>
<feature type="domain" description="Senescence" evidence="2">
    <location>
        <begin position="264"/>
        <end position="450"/>
    </location>
</feature>
<evidence type="ECO:0000256" key="1">
    <source>
        <dbReference type="SAM" id="MobiDB-lite"/>
    </source>
</evidence>
<dbReference type="InterPro" id="IPR045036">
    <property type="entry name" value="Spartin-like"/>
</dbReference>
<evidence type="ECO:0000313" key="3">
    <source>
        <dbReference type="EMBL" id="KAJ6716941.1"/>
    </source>
</evidence>
<feature type="compositionally biased region" description="Polar residues" evidence="1">
    <location>
        <begin position="12"/>
        <end position="25"/>
    </location>
</feature>
<dbReference type="EMBL" id="JAPFFM010000014">
    <property type="protein sequence ID" value="KAJ6716941.1"/>
    <property type="molecule type" value="Genomic_DNA"/>
</dbReference>
<keyword evidence="4" id="KW-1185">Reference proteome</keyword>
<sequence>MTEAFKIPPTLLSPNISHSPSPSKNQSFNERIYFSYHLSSPKRNSLYPQVILPNPEAISTSTTSSLYPTMDMQNVAELGSNSEAHEEILIKIPGSIVHLIERDNSVELAYGDFLIASLKQGETTVAVFARVDDIQWPLAKDEAAVKLDESHYFFTLRVPENESDGGELNKGEVELLNYGVTFASKGQEGLLKEFDKILERYSFFSVKDVKKSGGKSEVIDRNVAKEISPDELKKKKKLMEKSSAAYWTVLAPNVEDYSSCIARMIAAGSGQLIKGIFWCGNVTEDRLKWGNGFLKKRIRKSSDSDISPGTLRRIKRVKILTKMSEKVAVGVLSGAVKISGSITSPIVNSKAGQKFFSLLPGEIILASLDGFNKVCDAVEVAGKNVMSTSSLVTTELVSHGYGEDAGKVTHEGLGAAGHAIGTAWVVFKIRKALNPKSFIKPATLAKATAKANAAKLKASNYSK</sequence>
<dbReference type="InterPro" id="IPR009686">
    <property type="entry name" value="Senescence/spartin_C"/>
</dbReference>
<reference evidence="3" key="1">
    <citation type="submission" date="2022-11" db="EMBL/GenBank/DDBJ databases">
        <authorList>
            <person name="Hyden B.L."/>
            <person name="Feng K."/>
            <person name="Yates T."/>
            <person name="Jawdy S."/>
            <person name="Smart L.B."/>
            <person name="Muchero W."/>
        </authorList>
    </citation>
    <scope>NUCLEOTIDE SEQUENCE</scope>
    <source>
        <tissue evidence="3">Shoot tip</tissue>
    </source>
</reference>
<feature type="region of interest" description="Disordered" evidence="1">
    <location>
        <begin position="1"/>
        <end position="25"/>
    </location>
</feature>
<dbReference type="PANTHER" id="PTHR21068:SF50">
    <property type="entry name" value="PROTEIN EARLY-RESPONSIVE TO DEHYDRATION 7, CHLOROPLASTIC-LIKE ISOFORM X1"/>
    <property type="match status" value="1"/>
</dbReference>
<dbReference type="GO" id="GO:0005886">
    <property type="term" value="C:plasma membrane"/>
    <property type="evidence" value="ECO:0007669"/>
    <property type="project" value="TreeGrafter"/>
</dbReference>